<dbReference type="Gene3D" id="1.20.5.190">
    <property type="match status" value="11"/>
</dbReference>
<evidence type="ECO:0000313" key="7">
    <source>
        <dbReference type="EMBL" id="KAL3826436.1"/>
    </source>
</evidence>
<protein>
    <recommendedName>
        <fullName evidence="6">Calponin-homology (CH) domain-containing protein</fullName>
    </recommendedName>
</protein>
<proteinExistence type="predicted"/>
<keyword evidence="4" id="KW-0112">Calmodulin-binding</keyword>
<dbReference type="SUPFAM" id="SSF52540">
    <property type="entry name" value="P-loop containing nucleoside triphosphate hydrolases"/>
    <property type="match status" value="2"/>
</dbReference>
<dbReference type="PANTHER" id="PTHR22706">
    <property type="entry name" value="ASSEMBLY FACTOR FOR SPINDLE MICROTUBULES"/>
    <property type="match status" value="1"/>
</dbReference>
<dbReference type="InterPro" id="IPR036872">
    <property type="entry name" value="CH_dom_sf"/>
</dbReference>
<dbReference type="SMART" id="SM00015">
    <property type="entry name" value="IQ"/>
    <property type="match status" value="22"/>
</dbReference>
<organism evidence="7 8">
    <name type="scientific">Cyclostephanos tholiformis</name>
    <dbReference type="NCBI Taxonomy" id="382380"/>
    <lineage>
        <taxon>Eukaryota</taxon>
        <taxon>Sar</taxon>
        <taxon>Stramenopiles</taxon>
        <taxon>Ochrophyta</taxon>
        <taxon>Bacillariophyta</taxon>
        <taxon>Coscinodiscophyceae</taxon>
        <taxon>Thalassiosirophycidae</taxon>
        <taxon>Stephanodiscales</taxon>
        <taxon>Stephanodiscaceae</taxon>
        <taxon>Cyclostephanos</taxon>
    </lineage>
</organism>
<feature type="region of interest" description="Disordered" evidence="5">
    <location>
        <begin position="1"/>
        <end position="24"/>
    </location>
</feature>
<dbReference type="GO" id="GO:0005516">
    <property type="term" value="F:calmodulin binding"/>
    <property type="evidence" value="ECO:0007669"/>
    <property type="project" value="UniProtKB-KW"/>
</dbReference>
<dbReference type="PROSITE" id="PS50021">
    <property type="entry name" value="CH"/>
    <property type="match status" value="1"/>
</dbReference>
<comment type="subcellular location">
    <subcellularLocation>
        <location evidence="1">Cytoplasm</location>
    </subcellularLocation>
</comment>
<dbReference type="InterPro" id="IPR001715">
    <property type="entry name" value="CH_dom"/>
</dbReference>
<evidence type="ECO:0000313" key="8">
    <source>
        <dbReference type="Proteomes" id="UP001530377"/>
    </source>
</evidence>
<feature type="compositionally biased region" description="Basic residues" evidence="5">
    <location>
        <begin position="102"/>
        <end position="111"/>
    </location>
</feature>
<keyword evidence="8" id="KW-1185">Reference proteome</keyword>
<dbReference type="GO" id="GO:0005737">
    <property type="term" value="C:cytoplasm"/>
    <property type="evidence" value="ECO:0007669"/>
    <property type="project" value="UniProtKB-SubCell"/>
</dbReference>
<sequence>ETKGGRNETDFSNNHKKRSHSEPLTKSVIGSSVIFSSTARGKIKIKVTAEGPEIMFCHGRGRTRAPLSSVDSNLVRTDSLGKPLTSREVNEDYKKGNMISMTKKRRPKSRRTHEIYTPLVVNDSTNSKRSNDAVDPTRIRPLNPSSRLTEESRSSHKSGGETNLAKTKIQPKKSMTTFHARNNITYDSQCWEDRQCAIFTTWLNNIFHHESYCNRVDDEQITLEWKAARQLFDSPKMRAIRCSVEREVKHGRLSINPRSDDGHLAVTPGIDRNILDEVHVREQLIKLLLSYSPRWLKLGLGTVFAMDDSEILKTNKQTSCFMSKGSLHKLILERVLTKPSQVRKYTSGGCKTLSWKCECKMRIANHQHALSQIMILIYFLDCAKRNRVLTEDPCLFEKSSRMKSSEEMLISLCQDCFSMQGSTIKHLDYEGISAFHVQHPLDEYDFHVKNLAADLKDGVCLAKLIEMVTNTPNILSLLRLPATTRDHKIYNVNIVLATLRQLGVPNISDITTAHIVAAHQPRILQLLWSTIIFFDLPHFRFEIVQYKASRLIQSHVRRFLETRSFQIARHGIISFQSAYRGFVARTTTRCITYASILIQKTWRGHQANLAYTFNLMSIITIQRFCRRCIARNRLNMMTGRIHSAAIRIQKSWRGHCCMIGFGRHVMCIITIQKICRRFIAKNRCRTIRKINAAVNIQRVWRGYYYRKMNVKSICRDDVALNRAMRQSNSTEIASINIQRVWRGYIAKLLYGFKLLDIITVQSISRRFNARKLISRKNACLLKIQSFIRMWVARKCYSNQRRHLQRALASSQKTHVVHIQRVIRGYLCRNQLASKMSAIQASLMILKPIEKMKDSNGNEKNLVLEKLSAGITSISEIKNDFITCNASESYCSLKCSSHNDADEISFTYRHASMKRDFVTGRKIARLVQKTDQVENVNNSNDDTRISIGKRITSQSTAPQIYLTEILQKKHSSSVHHQSSQSKTATAIAEVRLTPAQSNKREKSVKVIQKMYRGFAARERWMLTEFAAAIIQSAVRRHLCVTNYRYLCMSVILIQALFRGKKARLESKQKRLNSLPRSESLAATQIQKVWRGYVTNVHFIILILATIKIQSLARRRIAATKLLTIKCAALFNTNTAAAMLIQKMYRGFKARERFILTKFAAVIIQSAYRGRLGATSFHSLRKSAILTQALYRGGKIRQIASVKKKNYQIPRTQFHAPAAKVVLQQNIVDADMPRQPSESFAATQIQRVWRGYMANTNFILLILATIKVQSFAKKHIASTKYRNLRTGVVYAQAKFRGTKARRYAYIRRQAATMLQGVVRRFLIKLKRARILTAVSTLQRFSRGVIIRTRLHVEDLAATEIQRSWRGYRASVNFMLTVVSAIKIQSFIRSVLAEAKSRLQKEKSAAETRIRILVEQRKNQLIEAQHTDFAISKASLKCRGESVFSRAFQFPYTEAESYKRRYITTSHEVGQLPVKVPLTASDASGKESASETRHTAEAIRTIQMNKKFYEVLKAVMVMEKITSQSIENCRVIVNADAHQELISILCSCNRSPPHIELIRLILSLLTNLSQHHDLLSKLASDKTITTLIDLVHMFRDKLSILLLSSSLLEIMLRSSNHLVPKYSTPENKNRLRGIISLCKGKVSGLNDQHCIHCLENVIYMCENHLHTSMSVGDS</sequence>
<evidence type="ECO:0000259" key="6">
    <source>
        <dbReference type="PROSITE" id="PS50021"/>
    </source>
</evidence>
<dbReference type="SUPFAM" id="SSF47576">
    <property type="entry name" value="Calponin-homology domain, CH-domain"/>
    <property type="match status" value="1"/>
</dbReference>
<dbReference type="Pfam" id="PF00612">
    <property type="entry name" value="IQ"/>
    <property type="match status" value="12"/>
</dbReference>
<feature type="domain" description="Calponin-homology (CH)" evidence="6">
    <location>
        <begin position="403"/>
        <end position="535"/>
    </location>
</feature>
<dbReference type="EMBL" id="JALLPB020000021">
    <property type="protein sequence ID" value="KAL3826436.1"/>
    <property type="molecule type" value="Genomic_DNA"/>
</dbReference>
<accession>A0ABD3SPY4</accession>
<keyword evidence="3" id="KW-0677">Repeat</keyword>
<dbReference type="SMART" id="SM00033">
    <property type="entry name" value="CH"/>
    <property type="match status" value="1"/>
</dbReference>
<gene>
    <name evidence="7" type="ORF">ACHAXA_011245</name>
</gene>
<comment type="caution">
    <text evidence="7">The sequence shown here is derived from an EMBL/GenBank/DDBJ whole genome shotgun (WGS) entry which is preliminary data.</text>
</comment>
<reference evidence="7 8" key="1">
    <citation type="submission" date="2024-10" db="EMBL/GenBank/DDBJ databases">
        <title>Updated reference genomes for cyclostephanoid diatoms.</title>
        <authorList>
            <person name="Roberts W.R."/>
            <person name="Alverson A.J."/>
        </authorList>
    </citation>
    <scope>NUCLEOTIDE SEQUENCE [LARGE SCALE GENOMIC DNA]</scope>
    <source>
        <strain evidence="7 8">AJA228-03</strain>
    </source>
</reference>
<dbReference type="InterPro" id="IPR027417">
    <property type="entry name" value="P-loop_NTPase"/>
</dbReference>
<name>A0ABD3SPY4_9STRA</name>
<dbReference type="InterPro" id="IPR051185">
    <property type="entry name" value="ASPM"/>
</dbReference>
<feature type="non-terminal residue" evidence="7">
    <location>
        <position position="1"/>
    </location>
</feature>
<dbReference type="SUPFAM" id="SSF48371">
    <property type="entry name" value="ARM repeat"/>
    <property type="match status" value="1"/>
</dbReference>
<feature type="compositionally biased region" description="Basic and acidic residues" evidence="5">
    <location>
        <begin position="129"/>
        <end position="138"/>
    </location>
</feature>
<dbReference type="Pfam" id="PF00307">
    <property type="entry name" value="CH"/>
    <property type="match status" value="1"/>
</dbReference>
<feature type="region of interest" description="Disordered" evidence="5">
    <location>
        <begin position="102"/>
        <end position="163"/>
    </location>
</feature>
<dbReference type="Gene3D" id="1.25.10.10">
    <property type="entry name" value="Leucine-rich Repeat Variant"/>
    <property type="match status" value="1"/>
</dbReference>
<dbReference type="InterPro" id="IPR011989">
    <property type="entry name" value="ARM-like"/>
</dbReference>
<evidence type="ECO:0000256" key="2">
    <source>
        <dbReference type="ARBA" id="ARBA00022490"/>
    </source>
</evidence>
<dbReference type="Gene3D" id="1.10.418.10">
    <property type="entry name" value="Calponin-like domain"/>
    <property type="match status" value="1"/>
</dbReference>
<dbReference type="InterPro" id="IPR000048">
    <property type="entry name" value="IQ_motif_EF-hand-BS"/>
</dbReference>
<evidence type="ECO:0000256" key="3">
    <source>
        <dbReference type="ARBA" id="ARBA00022737"/>
    </source>
</evidence>
<dbReference type="Proteomes" id="UP001530377">
    <property type="component" value="Unassembled WGS sequence"/>
</dbReference>
<evidence type="ECO:0000256" key="5">
    <source>
        <dbReference type="SAM" id="MobiDB-lite"/>
    </source>
</evidence>
<keyword evidence="2" id="KW-0963">Cytoplasm</keyword>
<dbReference type="CDD" id="cd21223">
    <property type="entry name" value="CH_ASPM_rpt1"/>
    <property type="match status" value="1"/>
</dbReference>
<dbReference type="PANTHER" id="PTHR22706:SF1">
    <property type="entry name" value="ASSEMBLY FACTOR FOR SPINDLE MICROTUBULES"/>
    <property type="match status" value="1"/>
</dbReference>
<dbReference type="PROSITE" id="PS50096">
    <property type="entry name" value="IQ"/>
    <property type="match status" value="9"/>
</dbReference>
<dbReference type="InterPro" id="IPR016024">
    <property type="entry name" value="ARM-type_fold"/>
</dbReference>
<evidence type="ECO:0000256" key="4">
    <source>
        <dbReference type="ARBA" id="ARBA00022860"/>
    </source>
</evidence>
<evidence type="ECO:0000256" key="1">
    <source>
        <dbReference type="ARBA" id="ARBA00004496"/>
    </source>
</evidence>